<gene>
    <name evidence="1" type="ORF">L2E82_15805</name>
</gene>
<accession>A0ACB9F526</accession>
<organism evidence="1 2">
    <name type="scientific">Cichorium intybus</name>
    <name type="common">Chicory</name>
    <dbReference type="NCBI Taxonomy" id="13427"/>
    <lineage>
        <taxon>Eukaryota</taxon>
        <taxon>Viridiplantae</taxon>
        <taxon>Streptophyta</taxon>
        <taxon>Embryophyta</taxon>
        <taxon>Tracheophyta</taxon>
        <taxon>Spermatophyta</taxon>
        <taxon>Magnoliopsida</taxon>
        <taxon>eudicotyledons</taxon>
        <taxon>Gunneridae</taxon>
        <taxon>Pentapetalae</taxon>
        <taxon>asterids</taxon>
        <taxon>campanulids</taxon>
        <taxon>Asterales</taxon>
        <taxon>Asteraceae</taxon>
        <taxon>Cichorioideae</taxon>
        <taxon>Cichorieae</taxon>
        <taxon>Cichoriinae</taxon>
        <taxon>Cichorium</taxon>
    </lineage>
</organism>
<dbReference type="Proteomes" id="UP001055811">
    <property type="component" value="Linkage Group LG03"/>
</dbReference>
<comment type="caution">
    <text evidence="1">The sequence shown here is derived from an EMBL/GenBank/DDBJ whole genome shotgun (WGS) entry which is preliminary data.</text>
</comment>
<dbReference type="EMBL" id="CM042011">
    <property type="protein sequence ID" value="KAI3765762.1"/>
    <property type="molecule type" value="Genomic_DNA"/>
</dbReference>
<protein>
    <submittedName>
        <fullName evidence="1">Uncharacterized protein</fullName>
    </submittedName>
</protein>
<proteinExistence type="predicted"/>
<sequence length="314" mass="34844">MESSTALYNQLKEAHPFFVLAGPNVIESEQHILHMAKQIKSITLKLGLPLVFKSSFDKANRTSSKSFRRHGLAEGLKILEKVKITYDLPIVTDVHESSQPNDPMEDPNLTKGKVVNPDEGREGGLTATCPFPGKCCNKEGMEGLGNVVRKVGTCLRALVQLNDYTISRMSMNPNMVKPWENLVNFYSNAVNGETTLLQLFGAKTHHISDDTGIEPTNESEYVITPSQKRAGRPTCRSRLRKTLVLMQSLHSYKSISVKALQKTILLLLSETICGTKGINVGASSYLHKVVDAFGNVKIVWINNLSFKKAFKEKI</sequence>
<reference evidence="1 2" key="2">
    <citation type="journal article" date="2022" name="Mol. Ecol. Resour.">
        <title>The genomes of chicory, endive, great burdock and yacon provide insights into Asteraceae paleo-polyploidization history and plant inulin production.</title>
        <authorList>
            <person name="Fan W."/>
            <person name="Wang S."/>
            <person name="Wang H."/>
            <person name="Wang A."/>
            <person name="Jiang F."/>
            <person name="Liu H."/>
            <person name="Zhao H."/>
            <person name="Xu D."/>
            <person name="Zhang Y."/>
        </authorList>
    </citation>
    <scope>NUCLEOTIDE SEQUENCE [LARGE SCALE GENOMIC DNA]</scope>
    <source>
        <strain evidence="2">cv. Punajuju</strain>
        <tissue evidence="1">Leaves</tissue>
    </source>
</reference>
<evidence type="ECO:0000313" key="2">
    <source>
        <dbReference type="Proteomes" id="UP001055811"/>
    </source>
</evidence>
<keyword evidence="2" id="KW-1185">Reference proteome</keyword>
<evidence type="ECO:0000313" key="1">
    <source>
        <dbReference type="EMBL" id="KAI3765762.1"/>
    </source>
</evidence>
<reference evidence="2" key="1">
    <citation type="journal article" date="2022" name="Mol. Ecol. Resour.">
        <title>The genomes of chicory, endive, great burdock and yacon provide insights into Asteraceae palaeo-polyploidization history and plant inulin production.</title>
        <authorList>
            <person name="Fan W."/>
            <person name="Wang S."/>
            <person name="Wang H."/>
            <person name="Wang A."/>
            <person name="Jiang F."/>
            <person name="Liu H."/>
            <person name="Zhao H."/>
            <person name="Xu D."/>
            <person name="Zhang Y."/>
        </authorList>
    </citation>
    <scope>NUCLEOTIDE SEQUENCE [LARGE SCALE GENOMIC DNA]</scope>
    <source>
        <strain evidence="2">cv. Punajuju</strain>
    </source>
</reference>
<name>A0ACB9F526_CICIN</name>